<protein>
    <submittedName>
        <fullName evidence="2">Uncharacterized protein</fullName>
    </submittedName>
</protein>
<proteinExistence type="predicted"/>
<evidence type="ECO:0000313" key="3">
    <source>
        <dbReference type="Proteomes" id="UP000036097"/>
    </source>
</evidence>
<accession>A0A0J1GVS8</accession>
<evidence type="ECO:0000313" key="2">
    <source>
        <dbReference type="EMBL" id="KLV03554.1"/>
    </source>
</evidence>
<organism evidence="2 3">
    <name type="scientific">Photobacterium aquae</name>
    <dbReference type="NCBI Taxonomy" id="1195763"/>
    <lineage>
        <taxon>Bacteria</taxon>
        <taxon>Pseudomonadati</taxon>
        <taxon>Pseudomonadota</taxon>
        <taxon>Gammaproteobacteria</taxon>
        <taxon>Vibrionales</taxon>
        <taxon>Vibrionaceae</taxon>
        <taxon>Photobacterium</taxon>
    </lineage>
</organism>
<dbReference type="Proteomes" id="UP000036097">
    <property type="component" value="Unassembled WGS sequence"/>
</dbReference>
<reference evidence="2 3" key="1">
    <citation type="submission" date="2015-05" db="EMBL/GenBank/DDBJ databases">
        <title>Photobacterium galathea sp. nov.</title>
        <authorList>
            <person name="Machado H."/>
            <person name="Gram L."/>
        </authorList>
    </citation>
    <scope>NUCLEOTIDE SEQUENCE [LARGE SCALE GENOMIC DNA]</scope>
    <source>
        <strain evidence="2 3">CGMCC 1.12159</strain>
    </source>
</reference>
<dbReference type="PATRIC" id="fig|1195763.3.peg.4103"/>
<keyword evidence="3" id="KW-1185">Reference proteome</keyword>
<gene>
    <name evidence="2" type="ORF">ABT56_19190</name>
</gene>
<dbReference type="EMBL" id="LDOT01000032">
    <property type="protein sequence ID" value="KLV03554.1"/>
    <property type="molecule type" value="Genomic_DNA"/>
</dbReference>
<sequence length="100" mass="11711">MQEFSELTAKQRYQRDYYAKNRDKICENKRDIYAKNKPQKRKDTNSNPKNKILVKSYPTSPCKATSPVRLVDKMPRTARHDLEDIQLAKLLGISVEELVN</sequence>
<evidence type="ECO:0000256" key="1">
    <source>
        <dbReference type="SAM" id="MobiDB-lite"/>
    </source>
</evidence>
<dbReference type="RefSeq" id="WP_047880515.1">
    <property type="nucleotide sequence ID" value="NZ_LDOT01000032.1"/>
</dbReference>
<feature type="region of interest" description="Disordered" evidence="1">
    <location>
        <begin position="29"/>
        <end position="60"/>
    </location>
</feature>
<dbReference type="AlphaFoldDB" id="A0A0J1GVS8"/>
<dbReference type="STRING" id="1195763.ABT56_19190"/>
<comment type="caution">
    <text evidence="2">The sequence shown here is derived from an EMBL/GenBank/DDBJ whole genome shotgun (WGS) entry which is preliminary data.</text>
</comment>
<name>A0A0J1GVS8_9GAMM</name>